<keyword evidence="5" id="KW-0479">Metal-binding</keyword>
<keyword evidence="6" id="KW-0547">Nucleotide-binding</keyword>
<dbReference type="SUPFAM" id="SSF81891">
    <property type="entry name" value="Poly A polymerase C-terminal region-like"/>
    <property type="match status" value="1"/>
</dbReference>
<evidence type="ECO:0000256" key="8">
    <source>
        <dbReference type="ARBA" id="ARBA00022840"/>
    </source>
</evidence>
<keyword evidence="8" id="KW-0067">ATP-binding</keyword>
<evidence type="ECO:0000256" key="10">
    <source>
        <dbReference type="ARBA" id="ARBA00022884"/>
    </source>
</evidence>
<evidence type="ECO:0000256" key="9">
    <source>
        <dbReference type="ARBA" id="ARBA00022842"/>
    </source>
</evidence>
<reference evidence="16" key="2">
    <citation type="journal article" date="2021" name="PeerJ">
        <title>Extensive microbial diversity within the chicken gut microbiome revealed by metagenomics and culture.</title>
        <authorList>
            <person name="Gilroy R."/>
            <person name="Ravi A."/>
            <person name="Getino M."/>
            <person name="Pursley I."/>
            <person name="Horton D.L."/>
            <person name="Alikhan N.F."/>
            <person name="Baker D."/>
            <person name="Gharbi K."/>
            <person name="Hall N."/>
            <person name="Watson M."/>
            <person name="Adriaenssens E.M."/>
            <person name="Foster-Nyarko E."/>
            <person name="Jarju S."/>
            <person name="Secka A."/>
            <person name="Antonio M."/>
            <person name="Oren A."/>
            <person name="Chaudhuri R.R."/>
            <person name="La Ragione R."/>
            <person name="Hildebrand F."/>
            <person name="Pallen M.J."/>
        </authorList>
    </citation>
    <scope>NUCLEOTIDE SEQUENCE</scope>
    <source>
        <strain evidence="16">B1-20833</strain>
    </source>
</reference>
<keyword evidence="4" id="KW-0548">Nucleotidyltransferase</keyword>
<dbReference type="Gene3D" id="3.30.460.10">
    <property type="entry name" value="Beta Polymerase, domain 2"/>
    <property type="match status" value="1"/>
</dbReference>
<keyword evidence="3" id="KW-0819">tRNA processing</keyword>
<evidence type="ECO:0000256" key="2">
    <source>
        <dbReference type="ARBA" id="ARBA00022679"/>
    </source>
</evidence>
<evidence type="ECO:0000256" key="1">
    <source>
        <dbReference type="ARBA" id="ARBA00001946"/>
    </source>
</evidence>
<comment type="cofactor">
    <cofactor evidence="1">
        <name>Mg(2+)</name>
        <dbReference type="ChEBI" id="CHEBI:18420"/>
    </cofactor>
</comment>
<protein>
    <submittedName>
        <fullName evidence="16">HD domain-containing protein</fullName>
    </submittedName>
</protein>
<dbReference type="InterPro" id="IPR003607">
    <property type="entry name" value="HD/PDEase_dom"/>
</dbReference>
<dbReference type="Pfam" id="PF12627">
    <property type="entry name" value="PolyA_pol_RNAbd"/>
    <property type="match status" value="1"/>
</dbReference>
<comment type="similarity">
    <text evidence="11">Belongs to the tRNA nucleotidyltransferase/poly(A) polymerase family.</text>
</comment>
<dbReference type="CDD" id="cd05398">
    <property type="entry name" value="NT_ClassII-CCAase"/>
    <property type="match status" value="1"/>
</dbReference>
<dbReference type="NCBIfam" id="TIGR00277">
    <property type="entry name" value="HDIG"/>
    <property type="match status" value="1"/>
</dbReference>
<keyword evidence="7" id="KW-0692">RNA repair</keyword>
<gene>
    <name evidence="16" type="ORF">IAC06_00495</name>
</gene>
<evidence type="ECO:0000256" key="12">
    <source>
        <dbReference type="SAM" id="MobiDB-lite"/>
    </source>
</evidence>
<keyword evidence="10 11" id="KW-0694">RNA-binding</keyword>
<feature type="region of interest" description="Disordered" evidence="12">
    <location>
        <begin position="502"/>
        <end position="525"/>
    </location>
</feature>
<dbReference type="CDD" id="cd00077">
    <property type="entry name" value="HDc"/>
    <property type="match status" value="1"/>
</dbReference>
<dbReference type="AlphaFoldDB" id="A0A9D9HH61"/>
<dbReference type="InterPro" id="IPR043519">
    <property type="entry name" value="NT_sf"/>
</dbReference>
<evidence type="ECO:0000256" key="5">
    <source>
        <dbReference type="ARBA" id="ARBA00022723"/>
    </source>
</evidence>
<dbReference type="PANTHER" id="PTHR47545:SF1">
    <property type="entry name" value="MULTIFUNCTIONAL CCA PROTEIN"/>
    <property type="match status" value="1"/>
</dbReference>
<comment type="caution">
    <text evidence="16">The sequence shown here is derived from an EMBL/GenBank/DDBJ whole genome shotgun (WGS) entry which is preliminary data.</text>
</comment>
<dbReference type="Gene3D" id="1.10.3090.10">
    <property type="entry name" value="cca-adding enzyme, domain 2"/>
    <property type="match status" value="1"/>
</dbReference>
<dbReference type="GO" id="GO:0003723">
    <property type="term" value="F:RNA binding"/>
    <property type="evidence" value="ECO:0007669"/>
    <property type="project" value="UniProtKB-KW"/>
</dbReference>
<feature type="domain" description="tRNA nucleotidyltransferase/poly(A) polymerase RNA and SrmB- binding" evidence="15">
    <location>
        <begin position="185"/>
        <end position="245"/>
    </location>
</feature>
<evidence type="ECO:0000313" key="16">
    <source>
        <dbReference type="EMBL" id="MBO8451351.1"/>
    </source>
</evidence>
<organism evidence="16 17">
    <name type="scientific">Candidatus Cryptobacteroides intestinavium</name>
    <dbReference type="NCBI Taxonomy" id="2840766"/>
    <lineage>
        <taxon>Bacteria</taxon>
        <taxon>Pseudomonadati</taxon>
        <taxon>Bacteroidota</taxon>
        <taxon>Bacteroidia</taxon>
        <taxon>Bacteroidales</taxon>
        <taxon>Candidatus Cryptobacteroides</taxon>
    </lineage>
</organism>
<dbReference type="InterPro" id="IPR006675">
    <property type="entry name" value="HDIG_dom"/>
</dbReference>
<dbReference type="GO" id="GO:0042245">
    <property type="term" value="P:RNA repair"/>
    <property type="evidence" value="ECO:0007669"/>
    <property type="project" value="UniProtKB-KW"/>
</dbReference>
<dbReference type="EMBL" id="JADIMI010000007">
    <property type="protein sequence ID" value="MBO8451351.1"/>
    <property type="molecule type" value="Genomic_DNA"/>
</dbReference>
<evidence type="ECO:0000256" key="6">
    <source>
        <dbReference type="ARBA" id="ARBA00022741"/>
    </source>
</evidence>
<dbReference type="FunFam" id="3.30.460.10:FF:000033">
    <property type="entry name" value="Poly A polymerase head domain protein"/>
    <property type="match status" value="1"/>
</dbReference>
<evidence type="ECO:0000256" key="3">
    <source>
        <dbReference type="ARBA" id="ARBA00022694"/>
    </source>
</evidence>
<name>A0A9D9HH61_9BACT</name>
<evidence type="ECO:0000259" key="13">
    <source>
        <dbReference type="Pfam" id="PF01743"/>
    </source>
</evidence>
<feature type="domain" description="Poly A polymerase head" evidence="13">
    <location>
        <begin position="26"/>
        <end position="152"/>
    </location>
</feature>
<accession>A0A9D9HH61</accession>
<dbReference type="Pfam" id="PF01966">
    <property type="entry name" value="HD"/>
    <property type="match status" value="1"/>
</dbReference>
<evidence type="ECO:0000259" key="15">
    <source>
        <dbReference type="Pfam" id="PF12627"/>
    </source>
</evidence>
<feature type="domain" description="HD" evidence="14">
    <location>
        <begin position="305"/>
        <end position="372"/>
    </location>
</feature>
<dbReference type="InterPro" id="IPR006674">
    <property type="entry name" value="HD_domain"/>
</dbReference>
<keyword evidence="9" id="KW-0460">Magnesium</keyword>
<evidence type="ECO:0000256" key="4">
    <source>
        <dbReference type="ARBA" id="ARBA00022695"/>
    </source>
</evidence>
<sequence length="525" mass="59582">MVIEGFLEHPIFRIVADTARENGVRAFVIGGYVRDCFLGRPSKDIDIVVEGSGIDLAQKVGEKVRSTVSVFKNFGTAMLRYRGVEIEFVGARKESYRRDSRKPIVEDGTLEDDQKRRDFTINAMAFSLQEEDYGELVDPFGGIRDLDRGIIRTPLDPDTTYSDDPLRMIRAIRFATRLSTPERAFTIVPESLESIKRNRDRIGILSMERIVEELNKILVCDHPSIGFRLLDDTGLLEHILPQLTNLKGVETVDGKGHKENFSHTLEVVDNVAAFENGAIAEGRLKDHFFEDGAETERTRTEPYLWLRWAALLHDIGKPATKRYDPQAGWTFHGHEVVGARMIPKLFQRLRMPLNEKMKYVQKLVSLHLRPIALVTDEVTDSAVRRLLFDAGNDIDDLMLLCNADITSKNPRKVERLRRNFEAVRRKMEEVEEKDAIRNWKNPITGEYIMETFGIAPCKEIGILKEAVKNAILDGLIDNSFDAADTYMRAQAEAIGLHPVTASYHPEPVSTGQAKDPAQNDNEIHR</sequence>
<dbReference type="GO" id="GO:0008033">
    <property type="term" value="P:tRNA processing"/>
    <property type="evidence" value="ECO:0007669"/>
    <property type="project" value="UniProtKB-KW"/>
</dbReference>
<dbReference type="Proteomes" id="UP000823661">
    <property type="component" value="Unassembled WGS sequence"/>
</dbReference>
<dbReference type="InterPro" id="IPR050124">
    <property type="entry name" value="tRNA_CCA-adding_enzyme"/>
</dbReference>
<dbReference type="SUPFAM" id="SSF81301">
    <property type="entry name" value="Nucleotidyltransferase"/>
    <property type="match status" value="1"/>
</dbReference>
<evidence type="ECO:0000313" key="17">
    <source>
        <dbReference type="Proteomes" id="UP000823661"/>
    </source>
</evidence>
<keyword evidence="2 11" id="KW-0808">Transferase</keyword>
<dbReference type="InterPro" id="IPR002646">
    <property type="entry name" value="PolA_pol_head_dom"/>
</dbReference>
<evidence type="ECO:0000259" key="14">
    <source>
        <dbReference type="Pfam" id="PF01966"/>
    </source>
</evidence>
<dbReference type="GO" id="GO:0046872">
    <property type="term" value="F:metal ion binding"/>
    <property type="evidence" value="ECO:0007669"/>
    <property type="project" value="UniProtKB-KW"/>
</dbReference>
<evidence type="ECO:0000256" key="11">
    <source>
        <dbReference type="RuleBase" id="RU003953"/>
    </source>
</evidence>
<evidence type="ECO:0000256" key="7">
    <source>
        <dbReference type="ARBA" id="ARBA00022800"/>
    </source>
</evidence>
<proteinExistence type="inferred from homology"/>
<dbReference type="PANTHER" id="PTHR47545">
    <property type="entry name" value="MULTIFUNCTIONAL CCA PROTEIN"/>
    <property type="match status" value="1"/>
</dbReference>
<dbReference type="GO" id="GO:0016779">
    <property type="term" value="F:nucleotidyltransferase activity"/>
    <property type="evidence" value="ECO:0007669"/>
    <property type="project" value="UniProtKB-KW"/>
</dbReference>
<reference evidence="16" key="1">
    <citation type="submission" date="2020-10" db="EMBL/GenBank/DDBJ databases">
        <authorList>
            <person name="Gilroy R."/>
        </authorList>
    </citation>
    <scope>NUCLEOTIDE SEQUENCE</scope>
    <source>
        <strain evidence="16">B1-20833</strain>
    </source>
</reference>
<dbReference type="Pfam" id="PF01743">
    <property type="entry name" value="PolyA_pol"/>
    <property type="match status" value="1"/>
</dbReference>
<dbReference type="GO" id="GO:0005524">
    <property type="term" value="F:ATP binding"/>
    <property type="evidence" value="ECO:0007669"/>
    <property type="project" value="UniProtKB-KW"/>
</dbReference>
<dbReference type="InterPro" id="IPR032828">
    <property type="entry name" value="PolyA_RNA-bd"/>
</dbReference>